<evidence type="ECO:0000256" key="1">
    <source>
        <dbReference type="SAM" id="MobiDB-lite"/>
    </source>
</evidence>
<dbReference type="Proteomes" id="UP000027931">
    <property type="component" value="Unassembled WGS sequence"/>
</dbReference>
<feature type="compositionally biased region" description="Low complexity" evidence="1">
    <location>
        <begin position="49"/>
        <end position="69"/>
    </location>
</feature>
<keyword evidence="2" id="KW-1133">Transmembrane helix</keyword>
<dbReference type="eggNOG" id="COG4990">
    <property type="taxonomic scope" value="Bacteria"/>
</dbReference>
<sequence>MREDEPSRDPQKPNRFHWLALPLLAAMIGGLSWSVWNDHVQAEAKTHEAAGAAEQSSGGPSPESASGSAKDPQTADGHAKDAQTADGDAKDSQKAASSDAKDSSAVSTAAQPTRPASRVLNVPVIAQNPELYNGCEVTSLTMLLQSAGVSVGKNELARNVRKDPTPEVKDANGQTISWGDPNTGFVGDVTGSGRGYSVYHGPIAEELGRYLPGRAVDLTGHSFDDVLNAVGNGKPVIVWTTDTFSPTDDWVTWKSPTGTVRATFSEHCVLLVGYDGNTVTVNDPLDGTRKQVNLAAFQQAWVQLGQQAVTYQ</sequence>
<accession>A0A074LX98</accession>
<evidence type="ECO:0000259" key="3">
    <source>
        <dbReference type="Pfam" id="PF13529"/>
    </source>
</evidence>
<feature type="transmembrane region" description="Helical" evidence="2">
    <location>
        <begin position="16"/>
        <end position="36"/>
    </location>
</feature>
<feature type="domain" description="Peptidase C39-like" evidence="3">
    <location>
        <begin position="120"/>
        <end position="284"/>
    </location>
</feature>
<evidence type="ECO:0000256" key="2">
    <source>
        <dbReference type="SAM" id="Phobius"/>
    </source>
</evidence>
<dbReference type="RefSeq" id="WP_052035956.1">
    <property type="nucleotide sequence ID" value="NZ_JMIR01000003.1"/>
</dbReference>
<dbReference type="AlphaFoldDB" id="A0A074LX98"/>
<dbReference type="EMBL" id="JMIR01000003">
    <property type="protein sequence ID" value="KEO84693.1"/>
    <property type="molecule type" value="Genomic_DNA"/>
</dbReference>
<feature type="compositionally biased region" description="Low complexity" evidence="1">
    <location>
        <begin position="94"/>
        <end position="110"/>
    </location>
</feature>
<comment type="caution">
    <text evidence="4">The sequence shown here is derived from an EMBL/GenBank/DDBJ whole genome shotgun (WGS) entry which is preliminary data.</text>
</comment>
<dbReference type="STRING" id="1157490.EL26_04015"/>
<proteinExistence type="predicted"/>
<keyword evidence="5" id="KW-1185">Reference proteome</keyword>
<dbReference type="InterPro" id="IPR039564">
    <property type="entry name" value="Peptidase_C39-like"/>
</dbReference>
<gene>
    <name evidence="4" type="ORF">EL26_04015</name>
</gene>
<feature type="region of interest" description="Disordered" evidence="1">
    <location>
        <begin position="163"/>
        <end position="183"/>
    </location>
</feature>
<organism evidence="4 5">
    <name type="scientific">Tumebacillus flagellatus</name>
    <dbReference type="NCBI Taxonomy" id="1157490"/>
    <lineage>
        <taxon>Bacteria</taxon>
        <taxon>Bacillati</taxon>
        <taxon>Bacillota</taxon>
        <taxon>Bacilli</taxon>
        <taxon>Bacillales</taxon>
        <taxon>Alicyclobacillaceae</taxon>
        <taxon>Tumebacillus</taxon>
    </lineage>
</organism>
<name>A0A074LX98_9BACL</name>
<dbReference type="OrthoDB" id="1164310at2"/>
<dbReference type="PANTHER" id="PTHR37806">
    <property type="entry name" value="LMO0724 PROTEIN"/>
    <property type="match status" value="1"/>
</dbReference>
<protein>
    <recommendedName>
        <fullName evidence="3">Peptidase C39-like domain-containing protein</fullName>
    </recommendedName>
</protein>
<evidence type="ECO:0000313" key="4">
    <source>
        <dbReference type="EMBL" id="KEO84693.1"/>
    </source>
</evidence>
<evidence type="ECO:0000313" key="5">
    <source>
        <dbReference type="Proteomes" id="UP000027931"/>
    </source>
</evidence>
<dbReference type="Pfam" id="PF13529">
    <property type="entry name" value="Peptidase_C39_2"/>
    <property type="match status" value="1"/>
</dbReference>
<reference evidence="4 5" key="1">
    <citation type="journal article" date="2013" name="Int. J. Syst. Evol. Microbiol.">
        <title>Tumebacillus flagellatus sp. nov., an alpha-amylase/pullulanase-producing bacterium isolated from cassava wastewater.</title>
        <authorList>
            <person name="Wang Q."/>
            <person name="Xie N."/>
            <person name="Qin Y."/>
            <person name="Shen N."/>
            <person name="Zhu J."/>
            <person name="Mi H."/>
            <person name="Huang R."/>
        </authorList>
    </citation>
    <scope>NUCLEOTIDE SEQUENCE [LARGE SCALE GENOMIC DNA]</scope>
    <source>
        <strain evidence="4 5">GST4</strain>
    </source>
</reference>
<dbReference type="Gene3D" id="3.90.70.10">
    <property type="entry name" value="Cysteine proteinases"/>
    <property type="match status" value="1"/>
</dbReference>
<keyword evidence="2" id="KW-0812">Transmembrane</keyword>
<feature type="compositionally biased region" description="Basic and acidic residues" evidence="1">
    <location>
        <begin position="77"/>
        <end position="93"/>
    </location>
</feature>
<feature type="region of interest" description="Disordered" evidence="1">
    <location>
        <begin position="45"/>
        <end position="115"/>
    </location>
</feature>
<keyword evidence="2" id="KW-0472">Membrane</keyword>
<dbReference type="PANTHER" id="PTHR37806:SF1">
    <property type="entry name" value="PEPTIDASE C39-LIKE DOMAIN-CONTAINING PROTEIN"/>
    <property type="match status" value="1"/>
</dbReference>